<organism evidence="9 10">
    <name type="scientific">Vigna mungo</name>
    <name type="common">Black gram</name>
    <name type="synonym">Phaseolus mungo</name>
    <dbReference type="NCBI Taxonomy" id="3915"/>
    <lineage>
        <taxon>Eukaryota</taxon>
        <taxon>Viridiplantae</taxon>
        <taxon>Streptophyta</taxon>
        <taxon>Embryophyta</taxon>
        <taxon>Tracheophyta</taxon>
        <taxon>Spermatophyta</taxon>
        <taxon>Magnoliopsida</taxon>
        <taxon>eudicotyledons</taxon>
        <taxon>Gunneridae</taxon>
        <taxon>Pentapetalae</taxon>
        <taxon>rosids</taxon>
        <taxon>fabids</taxon>
        <taxon>Fabales</taxon>
        <taxon>Fabaceae</taxon>
        <taxon>Papilionoideae</taxon>
        <taxon>50 kb inversion clade</taxon>
        <taxon>NPAAA clade</taxon>
        <taxon>indigoferoid/millettioid clade</taxon>
        <taxon>Phaseoleae</taxon>
        <taxon>Vigna</taxon>
    </lineage>
</organism>
<feature type="region of interest" description="Disordered" evidence="6">
    <location>
        <begin position="750"/>
        <end position="779"/>
    </location>
</feature>
<dbReference type="InterPro" id="IPR039537">
    <property type="entry name" value="Retrotran_Ty1/copia-like"/>
</dbReference>
<dbReference type="InterPro" id="IPR057670">
    <property type="entry name" value="SH3_retrovirus"/>
</dbReference>
<name>A0AAQ3MY77_VIGMU</name>
<evidence type="ECO:0000313" key="9">
    <source>
        <dbReference type="EMBL" id="WVY99308.1"/>
    </source>
</evidence>
<evidence type="ECO:0000256" key="2">
    <source>
        <dbReference type="ARBA" id="ARBA00022723"/>
    </source>
</evidence>
<dbReference type="Pfam" id="PF14223">
    <property type="entry name" value="Retrotran_gag_2"/>
    <property type="match status" value="1"/>
</dbReference>
<keyword evidence="2" id="KW-0479">Metal-binding</keyword>
<reference evidence="9 10" key="1">
    <citation type="journal article" date="2023" name="Life. Sci Alliance">
        <title>Evolutionary insights into 3D genome organization and epigenetic landscape of Vigna mungo.</title>
        <authorList>
            <person name="Junaid A."/>
            <person name="Singh B."/>
            <person name="Bhatia S."/>
        </authorList>
    </citation>
    <scope>NUCLEOTIDE SEQUENCE [LARGE SCALE GENOMIC DNA]</scope>
    <source>
        <strain evidence="9">Urdbean</strain>
    </source>
</reference>
<dbReference type="SUPFAM" id="SSF57756">
    <property type="entry name" value="Retrovirus zinc finger-like domains"/>
    <property type="match status" value="1"/>
</dbReference>
<dbReference type="PROSITE" id="PS50994">
    <property type="entry name" value="INTEGRASE"/>
    <property type="match status" value="1"/>
</dbReference>
<evidence type="ECO:0000313" key="10">
    <source>
        <dbReference type="Proteomes" id="UP001374535"/>
    </source>
</evidence>
<sequence>MENSPSEIENAARKLPFQLVGEFAQFSKAQPKNHQTIIKVVNLGELRVRRTFLDVVDRSRRLIKKNALDSTQMRVVFRVQKVSNVVEGDLSVDSSGKEEQKKEFKEKDDKALLIIHQCVDDTNFEKIQNAVSAREAWNILVCRHSGGEKVKKVWLKTLRRQYKHMKMEDNDRVSEFFSRVLTVANQMKACGDKITDVMIMEKILRSMSAAFDHIVVTIEETRDMEKLKIEELQSAFEAYEMRRNGRKKRDNQALKIQYVSDEGKKNSSKWKNKNKDQKKGKKETDDQEGKNGSADKKNVTRRQYTKEEEKNMECFVCKKKGHMSYECWFNKDVQNQKGRSKEAHLVEEESETEPLILMVATNTDGTESSKNIWYVDLGCSNHMTYNKDWLIDLDESKKSKVRVADNSTLKVEGIGNVRIKRKNGLHATLENVFLVLEMKCNLLSLGQLTEKGFTVIMESNGQMEVNIDAIENLHCLSTVKDDESWRWHLHYGHLNFKDLQRLSNKAMVSGSRERLEVVHSDICGPLDVPTLAGNRYFVTFVDEFSRMIWVYFIKQKSEVLETFKYFKKLTEKEIEKSLKLLQTDGGDEYTSREFEDFCQENDIVHEVTAPHTPQHNGFVERRNRTILNMARCMVKEKNVARYLWGEAVATSVYVLNRCPTKRLTNSIPHAIWSGKKSIVNHFKFFGSIAYSRVADHKRMKLDDKAETMVFVGYHPTGAYKLFNPIKQKMVIIINVIILEDESWDWDEEDAEMREHMQPERNTDTAESEDRESRPKRPVVHPSRWSDYELYSDAGIDEDGDIIHLALIAGSEPLDVNEALSQPIWKKGYDGRTDINRKEQYLEALKWIFKTKLNPDGTILKHKARLVTKSFLQKEGVDFTEVYAPVARLETIRLVVAIACANNWILSALDVKFAFLHGFLEEEAYIKQPPGFIKEGRENQVINTFFNNKGFDRCTAEHSLYVKKHDSDNVLIVCLYVDDLLVTSSNVEEIEKFKLFMKTEFEMTDLEKLNYFLGMEFSETFAGVLMHQKKYTRDILRRFQMDQCNEATPLETSKRLKTSETEERMNETLYKQIIGSLRFLCNSRPDIVFGVGLLSRFMSKPKKSHMVAAKRMLRYVKAIEDFGILFYRNLKTKELMLVGYSDADFGGDEDERKSTSGSVYFLNNAPVSWSSKKQTVIALSSCESEYVAGCNTVCQGLWLSEILKYLMTKTEDCIELKMDNTSAISLAKNPVSHGRSKHIDVKYHFLRDMVNRGKFELSYCRTELQLANIFTKALSRERFKHLRMMIGVKSQKDLN</sequence>
<accession>A0AAQ3MY77</accession>
<dbReference type="InterPro" id="IPR025724">
    <property type="entry name" value="GAG-pre-integrase_dom"/>
</dbReference>
<keyword evidence="5" id="KW-0863">Zinc-finger</keyword>
<dbReference type="EMBL" id="CP144693">
    <property type="protein sequence ID" value="WVY99308.1"/>
    <property type="molecule type" value="Genomic_DNA"/>
</dbReference>
<proteinExistence type="predicted"/>
<feature type="compositionally biased region" description="Basic and acidic residues" evidence="6">
    <location>
        <begin position="752"/>
        <end position="763"/>
    </location>
</feature>
<evidence type="ECO:0000256" key="4">
    <source>
        <dbReference type="ARBA" id="ARBA00022801"/>
    </source>
</evidence>
<dbReference type="Pfam" id="PF25597">
    <property type="entry name" value="SH3_retrovirus"/>
    <property type="match status" value="1"/>
</dbReference>
<evidence type="ECO:0000256" key="3">
    <source>
        <dbReference type="ARBA" id="ARBA00022750"/>
    </source>
</evidence>
<feature type="compositionally biased region" description="Basic and acidic residues" evidence="6">
    <location>
        <begin position="273"/>
        <end position="304"/>
    </location>
</feature>
<dbReference type="Pfam" id="PF13976">
    <property type="entry name" value="gag_pre-integrs"/>
    <property type="match status" value="1"/>
</dbReference>
<protein>
    <submittedName>
        <fullName evidence="9">Uncharacterized protein</fullName>
    </submittedName>
</protein>
<dbReference type="InterPro" id="IPR043502">
    <property type="entry name" value="DNA/RNA_pol_sf"/>
</dbReference>
<dbReference type="GO" id="GO:0008270">
    <property type="term" value="F:zinc ion binding"/>
    <property type="evidence" value="ECO:0007669"/>
    <property type="project" value="UniProtKB-KW"/>
</dbReference>
<dbReference type="GO" id="GO:0006508">
    <property type="term" value="P:proteolysis"/>
    <property type="evidence" value="ECO:0007669"/>
    <property type="project" value="UniProtKB-KW"/>
</dbReference>
<dbReference type="PANTHER" id="PTHR42648">
    <property type="entry name" value="TRANSPOSASE, PUTATIVE-RELATED"/>
    <property type="match status" value="1"/>
</dbReference>
<dbReference type="SUPFAM" id="SSF56672">
    <property type="entry name" value="DNA/RNA polymerases"/>
    <property type="match status" value="1"/>
</dbReference>
<feature type="region of interest" description="Disordered" evidence="6">
    <location>
        <begin position="243"/>
        <end position="304"/>
    </location>
</feature>
<dbReference type="Pfam" id="PF22936">
    <property type="entry name" value="Pol_BBD"/>
    <property type="match status" value="1"/>
</dbReference>
<keyword evidence="1" id="KW-0645">Protease</keyword>
<dbReference type="GO" id="GO:0004190">
    <property type="term" value="F:aspartic-type endopeptidase activity"/>
    <property type="evidence" value="ECO:0007669"/>
    <property type="project" value="UniProtKB-KW"/>
</dbReference>
<evidence type="ECO:0000256" key="6">
    <source>
        <dbReference type="SAM" id="MobiDB-lite"/>
    </source>
</evidence>
<keyword evidence="5" id="KW-0862">Zinc</keyword>
<dbReference type="PANTHER" id="PTHR42648:SF18">
    <property type="entry name" value="RETROTRANSPOSON, UNCLASSIFIED-LIKE PROTEIN"/>
    <property type="match status" value="1"/>
</dbReference>
<dbReference type="InterPro" id="IPR036875">
    <property type="entry name" value="Znf_CCHC_sf"/>
</dbReference>
<keyword evidence="10" id="KW-1185">Reference proteome</keyword>
<dbReference type="CDD" id="cd09272">
    <property type="entry name" value="RNase_HI_RT_Ty1"/>
    <property type="match status" value="1"/>
</dbReference>
<feature type="domain" description="Integrase catalytic" evidence="8">
    <location>
        <begin position="509"/>
        <end position="676"/>
    </location>
</feature>
<evidence type="ECO:0000259" key="8">
    <source>
        <dbReference type="PROSITE" id="PS50994"/>
    </source>
</evidence>
<dbReference type="InterPro" id="IPR054722">
    <property type="entry name" value="PolX-like_BBD"/>
</dbReference>
<dbReference type="GO" id="GO:0003676">
    <property type="term" value="F:nucleic acid binding"/>
    <property type="evidence" value="ECO:0007669"/>
    <property type="project" value="InterPro"/>
</dbReference>
<feature type="domain" description="CCHC-type" evidence="7">
    <location>
        <begin position="314"/>
        <end position="327"/>
    </location>
</feature>
<dbReference type="Pfam" id="PF07727">
    <property type="entry name" value="RVT_2"/>
    <property type="match status" value="1"/>
</dbReference>
<dbReference type="InterPro" id="IPR012337">
    <property type="entry name" value="RNaseH-like_sf"/>
</dbReference>
<dbReference type="SUPFAM" id="SSF53098">
    <property type="entry name" value="Ribonuclease H-like"/>
    <property type="match status" value="1"/>
</dbReference>
<evidence type="ECO:0000259" key="7">
    <source>
        <dbReference type="PROSITE" id="PS50158"/>
    </source>
</evidence>
<dbReference type="Pfam" id="PF00665">
    <property type="entry name" value="rve"/>
    <property type="match status" value="1"/>
</dbReference>
<keyword evidence="4" id="KW-0378">Hydrolase</keyword>
<dbReference type="InterPro" id="IPR001584">
    <property type="entry name" value="Integrase_cat-core"/>
</dbReference>
<evidence type="ECO:0000256" key="1">
    <source>
        <dbReference type="ARBA" id="ARBA00022670"/>
    </source>
</evidence>
<keyword evidence="3" id="KW-0064">Aspartyl protease</keyword>
<dbReference type="PROSITE" id="PS50158">
    <property type="entry name" value="ZF_CCHC"/>
    <property type="match status" value="1"/>
</dbReference>
<dbReference type="Gene3D" id="3.30.420.10">
    <property type="entry name" value="Ribonuclease H-like superfamily/Ribonuclease H"/>
    <property type="match status" value="1"/>
</dbReference>
<dbReference type="Proteomes" id="UP001374535">
    <property type="component" value="Chromosome 8"/>
</dbReference>
<dbReference type="InterPro" id="IPR001878">
    <property type="entry name" value="Znf_CCHC"/>
</dbReference>
<dbReference type="InterPro" id="IPR036397">
    <property type="entry name" value="RNaseH_sf"/>
</dbReference>
<gene>
    <name evidence="9" type="ORF">V8G54_025378</name>
</gene>
<evidence type="ECO:0000256" key="5">
    <source>
        <dbReference type="PROSITE-ProRule" id="PRU00047"/>
    </source>
</evidence>
<dbReference type="GO" id="GO:0015074">
    <property type="term" value="P:DNA integration"/>
    <property type="evidence" value="ECO:0007669"/>
    <property type="project" value="InterPro"/>
</dbReference>
<dbReference type="InterPro" id="IPR013103">
    <property type="entry name" value="RVT_2"/>
</dbReference>